<protein>
    <submittedName>
        <fullName evidence="1">Uncharacterized protein</fullName>
    </submittedName>
</protein>
<dbReference type="RefSeq" id="WP_132073654.1">
    <property type="nucleotide sequence ID" value="NZ_CP013107.1"/>
</dbReference>
<dbReference type="EMBL" id="SLVU01000004">
    <property type="protein sequence ID" value="TCN32510.1"/>
    <property type="molecule type" value="Genomic_DNA"/>
</dbReference>
<reference evidence="1 3" key="1">
    <citation type="submission" date="2015-10" db="EMBL/GenBank/DDBJ databases">
        <title>Genomic differences between typical nodule nitrogen-fixing rhizobial strains and those coming from bean seeds.</title>
        <authorList>
            <person name="Peralta H."/>
            <person name="Aguilar-Vera A."/>
            <person name="Diaz R."/>
            <person name="Mora Y."/>
            <person name="Martinez-Batallar G."/>
            <person name="Salazar E."/>
            <person name="Vargas-Lagunas C."/>
            <person name="Encarnacion S."/>
            <person name="Girard L."/>
            <person name="Mora J."/>
        </authorList>
    </citation>
    <scope>NUCLEOTIDE SEQUENCE [LARGE SCALE GENOMIC DNA]</scope>
    <source>
        <strain evidence="1 3">CFNEI 73</strain>
    </source>
</reference>
<proteinExistence type="predicted"/>
<evidence type="ECO:0000313" key="1">
    <source>
        <dbReference type="EMBL" id="APG92056.1"/>
    </source>
</evidence>
<sequence length="79" mass="9127">MDHPLSPHPVRIGSMLLKDIRHFNEYPGDFLPALCSENLHERRNGTERWQVGAIRKMSGGVSRQTKICHWFDEEGDAVR</sequence>
<dbReference type="KEGG" id="same:SAMCFNEI73_Ch2783"/>
<name>A0A1L3LPT4_9HYPH</name>
<evidence type="ECO:0000313" key="2">
    <source>
        <dbReference type="EMBL" id="TCN32510.1"/>
    </source>
</evidence>
<dbReference type="STRING" id="194963.SAMCFNEI73_Ch2783"/>
<dbReference type="EMBL" id="CP013107">
    <property type="protein sequence ID" value="APG92056.1"/>
    <property type="molecule type" value="Genomic_DNA"/>
</dbReference>
<accession>A0A1L3LPT4</accession>
<dbReference type="Proteomes" id="UP000182306">
    <property type="component" value="Chromosome"/>
</dbReference>
<organism evidence="1 3">
    <name type="scientific">Sinorhizobium americanum</name>
    <dbReference type="NCBI Taxonomy" id="194963"/>
    <lineage>
        <taxon>Bacteria</taxon>
        <taxon>Pseudomonadati</taxon>
        <taxon>Pseudomonadota</taxon>
        <taxon>Alphaproteobacteria</taxon>
        <taxon>Hyphomicrobiales</taxon>
        <taxon>Rhizobiaceae</taxon>
        <taxon>Sinorhizobium/Ensifer group</taxon>
        <taxon>Sinorhizobium</taxon>
    </lineage>
</organism>
<keyword evidence="3" id="KW-1185">Reference proteome</keyword>
<dbReference type="OrthoDB" id="9814639at2"/>
<reference evidence="2 4" key="2">
    <citation type="submission" date="2019-03" db="EMBL/GenBank/DDBJ databases">
        <title>Genomic Encyclopedia of Type Strains, Phase IV (KMG-V): Genome sequencing to study the core and pangenomes of soil and plant-associated prokaryotes.</title>
        <authorList>
            <person name="Whitman W."/>
        </authorList>
    </citation>
    <scope>NUCLEOTIDE SEQUENCE [LARGE SCALE GENOMIC DNA]</scope>
    <source>
        <strain evidence="2 4">23C40</strain>
    </source>
</reference>
<evidence type="ECO:0000313" key="3">
    <source>
        <dbReference type="Proteomes" id="UP000182306"/>
    </source>
</evidence>
<gene>
    <name evidence="2" type="ORF">EV184_104176</name>
    <name evidence="1" type="ORF">SAMCFNEI73_Ch2783</name>
</gene>
<dbReference type="Proteomes" id="UP000295043">
    <property type="component" value="Unassembled WGS sequence"/>
</dbReference>
<dbReference type="AlphaFoldDB" id="A0A1L3LPT4"/>
<evidence type="ECO:0000313" key="4">
    <source>
        <dbReference type="Proteomes" id="UP000295043"/>
    </source>
</evidence>